<evidence type="ECO:0000259" key="2">
    <source>
        <dbReference type="Pfam" id="PF18796"/>
    </source>
</evidence>
<dbReference type="Proteomes" id="UP001232063">
    <property type="component" value="Unassembled WGS sequence"/>
</dbReference>
<evidence type="ECO:0000313" key="4">
    <source>
        <dbReference type="Proteomes" id="UP001232063"/>
    </source>
</evidence>
<protein>
    <recommendedName>
        <fullName evidence="2">Large polyvalent protein-associated domain-containing protein</fullName>
    </recommendedName>
</protein>
<feature type="region of interest" description="Disordered" evidence="1">
    <location>
        <begin position="1"/>
        <end position="24"/>
    </location>
</feature>
<accession>A0AAE3UH25</accession>
<organism evidence="3 4">
    <name type="scientific">Xanthocytophaga agilis</name>
    <dbReference type="NCBI Taxonomy" id="3048010"/>
    <lineage>
        <taxon>Bacteria</taxon>
        <taxon>Pseudomonadati</taxon>
        <taxon>Bacteroidota</taxon>
        <taxon>Cytophagia</taxon>
        <taxon>Cytophagales</taxon>
        <taxon>Rhodocytophagaceae</taxon>
        <taxon>Xanthocytophaga</taxon>
    </lineage>
</organism>
<comment type="caution">
    <text evidence="3">The sequence shown here is derived from an EMBL/GenBank/DDBJ whole genome shotgun (WGS) entry which is preliminary data.</text>
</comment>
<evidence type="ECO:0000313" key="3">
    <source>
        <dbReference type="EMBL" id="MDJ1504990.1"/>
    </source>
</evidence>
<feature type="domain" description="Large polyvalent protein-associated" evidence="2">
    <location>
        <begin position="236"/>
        <end position="300"/>
    </location>
</feature>
<reference evidence="3" key="1">
    <citation type="submission" date="2023-05" db="EMBL/GenBank/DDBJ databases">
        <authorList>
            <person name="Zhang X."/>
        </authorList>
    </citation>
    <scope>NUCLEOTIDE SEQUENCE</scope>
    <source>
        <strain evidence="3">BD1B2-1</strain>
    </source>
</reference>
<dbReference type="AlphaFoldDB" id="A0AAE3UH25"/>
<dbReference type="RefSeq" id="WP_314516728.1">
    <property type="nucleotide sequence ID" value="NZ_JASJOU010000014.1"/>
</dbReference>
<feature type="compositionally biased region" description="Basic residues" evidence="1">
    <location>
        <begin position="7"/>
        <end position="16"/>
    </location>
</feature>
<proteinExistence type="predicted"/>
<dbReference type="InterPro" id="IPR041047">
    <property type="entry name" value="LPD1"/>
</dbReference>
<evidence type="ECO:0000256" key="1">
    <source>
        <dbReference type="SAM" id="MobiDB-lite"/>
    </source>
</evidence>
<sequence length="307" mass="35097">MAPKGKPTTKAKKPAAKNKNLPKERIITAGGVNAKVSDVGNIAAGGRRHRYAVHFPIHTETAEKLLSREQQQKYTDTYKLVSEYSLAGLEFGNWTTHEERANFLISTRESLKDLHKVLGFKNLGLDHRVSIAFGARGLGGKAMAHFEANSFAINLTRTKGYGSFAHEYGHALDYFFGSFVDQQPYSAWLSGGQSEAQNLNQTGQMRKVCDQIINRFYRDEKGNETTTITRMRPKVKGEYWYRRNEIFARLFEQYIHFELSRLNLKNQYLTDRKYAESVAYATEKDFKAIAPLYKKLLVLMRKHINGK</sequence>
<gene>
    <name evidence="3" type="ORF">QNI22_30285</name>
</gene>
<name>A0AAE3UH25_9BACT</name>
<keyword evidence="4" id="KW-1185">Reference proteome</keyword>
<dbReference type="EMBL" id="JASJOU010000014">
    <property type="protein sequence ID" value="MDJ1504990.1"/>
    <property type="molecule type" value="Genomic_DNA"/>
</dbReference>
<dbReference type="Pfam" id="PF18796">
    <property type="entry name" value="LPD1"/>
    <property type="match status" value="1"/>
</dbReference>